<evidence type="ECO:0000313" key="1">
    <source>
        <dbReference type="EMBL" id="AGA79814.1"/>
    </source>
</evidence>
<dbReference type="eggNOG" id="ENOG5032RMP">
    <property type="taxonomic scope" value="Bacteria"/>
</dbReference>
<sequence>MTMKVTSIYRPIFRLSIYHNYFLNDGTDQFISMNDEAQQRQLKKYQWQDFMEIVPSAKTKAMLQGQLMVVKPFPDQLLIALKVTSGDERVPYISLSSDQDLVFKLRFKDPFFDNYTQLEREGELLYFSNKTPVLPAAHDFRTIHSFNQQATVTDKFLFGGDNKTELLQLLGKEEASQTDGILHLFMQGDNSNKSLINNDGRIKSNIPHFKIQFDNQKTIWKYIHKREGFETETKQEWPLTRYGYIPLDKPSDFKSPPPGLDNYKFPNPNPTQIKFIANKSYSEIFI</sequence>
<dbReference type="RefSeq" id="WP_015267359.1">
    <property type="nucleotide sequence ID" value="NC_019904.1"/>
</dbReference>
<dbReference type="HOGENOM" id="CLU_972305_0_0_10"/>
<dbReference type="EMBL" id="CP003346">
    <property type="protein sequence ID" value="AGA79814.1"/>
    <property type="molecule type" value="Genomic_DNA"/>
</dbReference>
<organism evidence="1 2">
    <name type="scientific">Echinicola vietnamensis (strain DSM 17526 / LMG 23754 / KMM 6221)</name>
    <dbReference type="NCBI Taxonomy" id="926556"/>
    <lineage>
        <taxon>Bacteria</taxon>
        <taxon>Pseudomonadati</taxon>
        <taxon>Bacteroidota</taxon>
        <taxon>Cytophagia</taxon>
        <taxon>Cytophagales</taxon>
        <taxon>Cyclobacteriaceae</taxon>
        <taxon>Echinicola</taxon>
    </lineage>
</organism>
<evidence type="ECO:0000313" key="2">
    <source>
        <dbReference type="Proteomes" id="UP000010796"/>
    </source>
</evidence>
<dbReference type="PATRIC" id="fig|926556.3.peg.3788"/>
<dbReference type="AlphaFoldDB" id="L0G0T4"/>
<dbReference type="KEGG" id="evi:Echvi_3598"/>
<dbReference type="Proteomes" id="UP000010796">
    <property type="component" value="Chromosome"/>
</dbReference>
<gene>
    <name evidence="1" type="ordered locus">Echvi_3598</name>
</gene>
<name>L0G0T4_ECHVK</name>
<reference evidence="2" key="1">
    <citation type="submission" date="2012-02" db="EMBL/GenBank/DDBJ databases">
        <title>The complete genome of Echinicola vietnamensis DSM 17526.</title>
        <authorList>
            <person name="Lucas S."/>
            <person name="Copeland A."/>
            <person name="Lapidus A."/>
            <person name="Glavina del Rio T."/>
            <person name="Dalin E."/>
            <person name="Tice H."/>
            <person name="Bruce D."/>
            <person name="Goodwin L."/>
            <person name="Pitluck S."/>
            <person name="Peters L."/>
            <person name="Ovchinnikova G."/>
            <person name="Teshima H."/>
            <person name="Kyrpides N."/>
            <person name="Mavromatis K."/>
            <person name="Ivanova N."/>
            <person name="Brettin T."/>
            <person name="Detter J.C."/>
            <person name="Han C."/>
            <person name="Larimer F."/>
            <person name="Land M."/>
            <person name="Hauser L."/>
            <person name="Markowitz V."/>
            <person name="Cheng J.-F."/>
            <person name="Hugenholtz P."/>
            <person name="Woyke T."/>
            <person name="Wu D."/>
            <person name="Brambilla E."/>
            <person name="Klenk H.-P."/>
            <person name="Eisen J.A."/>
        </authorList>
    </citation>
    <scope>NUCLEOTIDE SEQUENCE [LARGE SCALE GENOMIC DNA]</scope>
    <source>
        <strain evidence="2">DSM 17526 / LMG 23754 / KMM 6221</strain>
    </source>
</reference>
<protein>
    <submittedName>
        <fullName evidence="1">Uncharacterized protein</fullName>
    </submittedName>
</protein>
<proteinExistence type="predicted"/>
<keyword evidence="2" id="KW-1185">Reference proteome</keyword>
<accession>L0G0T4</accession>
<dbReference type="STRING" id="926556.Echvi_3598"/>